<keyword evidence="3" id="KW-1185">Reference proteome</keyword>
<proteinExistence type="predicted"/>
<comment type="caution">
    <text evidence="2">The sequence shown here is derived from an EMBL/GenBank/DDBJ whole genome shotgun (WGS) entry which is preliminary data.</text>
</comment>
<accession>A0A0E9NN77</accession>
<dbReference type="AlphaFoldDB" id="A0A0E9NN77"/>
<dbReference type="Proteomes" id="UP000033140">
    <property type="component" value="Unassembled WGS sequence"/>
</dbReference>
<name>A0A0E9NN77_SAICN</name>
<dbReference type="EMBL" id="BACD03000044">
    <property type="protein sequence ID" value="GAO51337.1"/>
    <property type="molecule type" value="Genomic_DNA"/>
</dbReference>
<reference evidence="2 3" key="2">
    <citation type="journal article" date="2014" name="J. Gen. Appl. Microbiol.">
        <title>The early diverging ascomycetous budding yeast Saitoella complicata has three histone deacetylases belonging to the Clr6, Hos2, and Rpd3 lineages.</title>
        <authorList>
            <person name="Nishida H."/>
            <person name="Matsumoto T."/>
            <person name="Kondo S."/>
            <person name="Hamamoto M."/>
            <person name="Yoshikawa H."/>
        </authorList>
    </citation>
    <scope>NUCLEOTIDE SEQUENCE [LARGE SCALE GENOMIC DNA]</scope>
    <source>
        <strain evidence="2 3">NRRL Y-17804</strain>
    </source>
</reference>
<reference evidence="2 3" key="1">
    <citation type="journal article" date="2011" name="J. Gen. Appl. Microbiol.">
        <title>Draft genome sequencing of the enigmatic yeast Saitoella complicata.</title>
        <authorList>
            <person name="Nishida H."/>
            <person name="Hamamoto M."/>
            <person name="Sugiyama J."/>
        </authorList>
    </citation>
    <scope>NUCLEOTIDE SEQUENCE [LARGE SCALE GENOMIC DNA]</scope>
    <source>
        <strain evidence="2 3">NRRL Y-17804</strain>
    </source>
</reference>
<sequence length="139" mass="15358">MKTGESATKEAPARGPKKRRLVTASRLITIQSTPPSNNQTNHETSEHIPTAQITYHTFSTFGGVCHHVKAFSYDAFHFFSVSAYKLGPNWKTCSSSSVVSRAISGHKNTSLFLRILPRGSTLRCMNHTRAAYNACPFIT</sequence>
<feature type="region of interest" description="Disordered" evidence="1">
    <location>
        <begin position="1"/>
        <end position="20"/>
    </location>
</feature>
<evidence type="ECO:0000256" key="1">
    <source>
        <dbReference type="SAM" id="MobiDB-lite"/>
    </source>
</evidence>
<evidence type="ECO:0000313" key="3">
    <source>
        <dbReference type="Proteomes" id="UP000033140"/>
    </source>
</evidence>
<evidence type="ECO:0000313" key="2">
    <source>
        <dbReference type="EMBL" id="GAO51337.1"/>
    </source>
</evidence>
<gene>
    <name evidence="2" type="ORF">G7K_5439-t1</name>
</gene>
<protein>
    <submittedName>
        <fullName evidence="2">Uncharacterized protein</fullName>
    </submittedName>
</protein>
<reference evidence="2 3" key="3">
    <citation type="journal article" date="2015" name="Genome Announc.">
        <title>Draft Genome Sequence of the Archiascomycetous Yeast Saitoella complicata.</title>
        <authorList>
            <person name="Yamauchi K."/>
            <person name="Kondo S."/>
            <person name="Hamamoto M."/>
            <person name="Takahashi Y."/>
            <person name="Ogura Y."/>
            <person name="Hayashi T."/>
            <person name="Nishida H."/>
        </authorList>
    </citation>
    <scope>NUCLEOTIDE SEQUENCE [LARGE SCALE GENOMIC DNA]</scope>
    <source>
        <strain evidence="2 3">NRRL Y-17804</strain>
    </source>
</reference>
<organism evidence="2 3">
    <name type="scientific">Saitoella complicata (strain BCRC 22490 / CBS 7301 / JCM 7358 / NBRC 10748 / NRRL Y-17804)</name>
    <dbReference type="NCBI Taxonomy" id="698492"/>
    <lineage>
        <taxon>Eukaryota</taxon>
        <taxon>Fungi</taxon>
        <taxon>Dikarya</taxon>
        <taxon>Ascomycota</taxon>
        <taxon>Taphrinomycotina</taxon>
        <taxon>Taphrinomycotina incertae sedis</taxon>
        <taxon>Saitoella</taxon>
    </lineage>
</organism>